<evidence type="ECO:0000256" key="9">
    <source>
        <dbReference type="ARBA" id="ARBA00022833"/>
    </source>
</evidence>
<protein>
    <recommendedName>
        <fullName evidence="14">Lariat debranching enzyme C-terminal domain-containing protein</fullName>
    </recommendedName>
</protein>
<proteinExistence type="inferred from homology"/>
<keyword evidence="8" id="KW-0378">Hydrolase</keyword>
<feature type="compositionally biased region" description="Low complexity" evidence="13">
    <location>
        <begin position="252"/>
        <end position="267"/>
    </location>
</feature>
<keyword evidence="17" id="KW-1185">Reference proteome</keyword>
<dbReference type="Proteomes" id="UP000256970">
    <property type="component" value="Unassembled WGS sequence"/>
</dbReference>
<dbReference type="EMBL" id="FNXT01001188">
    <property type="protein sequence ID" value="SZX73359.1"/>
    <property type="molecule type" value="Genomic_DNA"/>
</dbReference>
<dbReference type="PANTHER" id="PTHR12849">
    <property type="entry name" value="RNA LARIAT DEBRANCHING ENZYME"/>
    <property type="match status" value="1"/>
</dbReference>
<feature type="region of interest" description="Disordered" evidence="13">
    <location>
        <begin position="480"/>
        <end position="560"/>
    </location>
</feature>
<dbReference type="CDD" id="cd00844">
    <property type="entry name" value="MPP_Dbr1_N"/>
    <property type="match status" value="1"/>
</dbReference>
<keyword evidence="7" id="KW-0479">Metal-binding</keyword>
<keyword evidence="11" id="KW-0464">Manganese</keyword>
<dbReference type="PANTHER" id="PTHR12849:SF0">
    <property type="entry name" value="LARIAT DEBRANCHING ENZYME"/>
    <property type="match status" value="1"/>
</dbReference>
<evidence type="ECO:0000256" key="8">
    <source>
        <dbReference type="ARBA" id="ARBA00022801"/>
    </source>
</evidence>
<evidence type="ECO:0000256" key="5">
    <source>
        <dbReference type="ARBA" id="ARBA00006045"/>
    </source>
</evidence>
<organism evidence="15 17">
    <name type="scientific">Tetradesmus obliquus</name>
    <name type="common">Green alga</name>
    <name type="synonym">Acutodesmus obliquus</name>
    <dbReference type="NCBI Taxonomy" id="3088"/>
    <lineage>
        <taxon>Eukaryota</taxon>
        <taxon>Viridiplantae</taxon>
        <taxon>Chlorophyta</taxon>
        <taxon>core chlorophytes</taxon>
        <taxon>Chlorophyceae</taxon>
        <taxon>CS clade</taxon>
        <taxon>Sphaeropleales</taxon>
        <taxon>Scenedesmaceae</taxon>
        <taxon>Tetradesmus</taxon>
    </lineage>
</organism>
<evidence type="ECO:0000256" key="2">
    <source>
        <dbReference type="ARBA" id="ARBA00001947"/>
    </source>
</evidence>
<comment type="subcellular location">
    <subcellularLocation>
        <location evidence="4">Nucleus</location>
    </subcellularLocation>
</comment>
<feature type="compositionally biased region" description="Acidic residues" evidence="13">
    <location>
        <begin position="445"/>
        <end position="455"/>
    </location>
</feature>
<dbReference type="Gene3D" id="3.60.21.10">
    <property type="match status" value="1"/>
</dbReference>
<evidence type="ECO:0000256" key="6">
    <source>
        <dbReference type="ARBA" id="ARBA00022664"/>
    </source>
</evidence>
<dbReference type="Pfam" id="PF05011">
    <property type="entry name" value="DBR1"/>
    <property type="match status" value="1"/>
</dbReference>
<dbReference type="Pfam" id="PF00149">
    <property type="entry name" value="Metallophos"/>
    <property type="match status" value="1"/>
</dbReference>
<evidence type="ECO:0000259" key="14">
    <source>
        <dbReference type="SMART" id="SM01124"/>
    </source>
</evidence>
<evidence type="ECO:0000313" key="16">
    <source>
        <dbReference type="EMBL" id="SZX73359.1"/>
    </source>
</evidence>
<comment type="cofactor">
    <cofactor evidence="1">
        <name>Mn(2+)</name>
        <dbReference type="ChEBI" id="CHEBI:29035"/>
    </cofactor>
</comment>
<name>A0A383W4F1_TETOB</name>
<dbReference type="FunFam" id="3.60.21.10:FF:000035">
    <property type="entry name" value="Lariat debranching enzyme"/>
    <property type="match status" value="1"/>
</dbReference>
<reference evidence="15 17" key="1">
    <citation type="submission" date="2016-10" db="EMBL/GenBank/DDBJ databases">
        <authorList>
            <person name="Cai Z."/>
        </authorList>
    </citation>
    <scope>NUCLEOTIDE SEQUENCE [LARGE SCALE GENOMIC DNA]</scope>
</reference>
<feature type="domain" description="Lariat debranching enzyme C-terminal" evidence="14">
    <location>
        <begin position="266"/>
        <end position="402"/>
    </location>
</feature>
<gene>
    <name evidence="15" type="ORF">BQ4739_LOCUS12116</name>
    <name evidence="16" type="ORF">BQ4739_LOCUS13461</name>
</gene>
<keyword evidence="10" id="KW-0408">Iron</keyword>
<dbReference type="EMBL" id="FNXT01001094">
    <property type="protein sequence ID" value="SZX72019.1"/>
    <property type="molecule type" value="Genomic_DNA"/>
</dbReference>
<evidence type="ECO:0000256" key="10">
    <source>
        <dbReference type="ARBA" id="ARBA00023004"/>
    </source>
</evidence>
<keyword evidence="6" id="KW-0507">mRNA processing</keyword>
<accession>A0A383W4F1</accession>
<feature type="region of interest" description="Disordered" evidence="13">
    <location>
        <begin position="251"/>
        <end position="273"/>
    </location>
</feature>
<dbReference type="GO" id="GO:0000398">
    <property type="term" value="P:mRNA splicing, via spliceosome"/>
    <property type="evidence" value="ECO:0007669"/>
    <property type="project" value="TreeGrafter"/>
</dbReference>
<dbReference type="InterPro" id="IPR004843">
    <property type="entry name" value="Calcineurin-like_PHP"/>
</dbReference>
<dbReference type="GO" id="GO:0046872">
    <property type="term" value="F:metal ion binding"/>
    <property type="evidence" value="ECO:0007669"/>
    <property type="project" value="UniProtKB-KW"/>
</dbReference>
<dbReference type="InterPro" id="IPR029052">
    <property type="entry name" value="Metallo-depent_PP-like"/>
</dbReference>
<evidence type="ECO:0000313" key="17">
    <source>
        <dbReference type="Proteomes" id="UP000256970"/>
    </source>
</evidence>
<feature type="compositionally biased region" description="Low complexity" evidence="13">
    <location>
        <begin position="521"/>
        <end position="540"/>
    </location>
</feature>
<comment type="similarity">
    <text evidence="5">Belongs to the lariat debranching enzyme family.</text>
</comment>
<dbReference type="SUPFAM" id="SSF56300">
    <property type="entry name" value="Metallo-dependent phosphatases"/>
    <property type="match status" value="1"/>
</dbReference>
<evidence type="ECO:0000256" key="13">
    <source>
        <dbReference type="SAM" id="MobiDB-lite"/>
    </source>
</evidence>
<comment type="cofactor">
    <cofactor evidence="3">
        <name>Fe(2+)</name>
        <dbReference type="ChEBI" id="CHEBI:29033"/>
    </cofactor>
</comment>
<dbReference type="GO" id="GO:0008419">
    <property type="term" value="F:RNA lariat debranching enzyme activity"/>
    <property type="evidence" value="ECO:0007669"/>
    <property type="project" value="TreeGrafter"/>
</dbReference>
<dbReference type="AlphaFoldDB" id="A0A383W4F1"/>
<sequence length="560" mass="61113">MQQPTQGPGERKKFTVAIEGCCHGELDNIYATLAHLEKVEGRKVDLLICCGDFQAVRNMDDLETMSCPVKYRDIMTFYKYYSGEKLAPVPTLFIGGNHEATNYLWELHYGGWAAPNIYFLGYAGAVRFGGHRIAGLSGTYVAQHYHMGHHEKLPYDERAVKSAYHVRQLHVHRLMQLQQPTSIFLSHDWPNLITRYGNSRWLFSKKPYFQKEAERGDLGSPPNQQLLEVLQPDYWFSAHLHVKFPAVVPHWQQQQQQQQGQQQQQQQSPGNNQKATRFLALDKCLPGRDFLQVVELDVQGPLELCYDAEWLAVLRSTHQLMSTSRTAPPLPDTRTGPKAEDVAFVEQLLQQRGSSSIPNNFAPTAPAYDPAAGRARGNMPRADLRNPQTEALLEMLQLPYNLDHAASSSGAGRAWVNRPAAAATGGGTAYRAPLNLLSQQQGNPEEIDIESDDSDGQPAAAAGAAAAAAAAADTFEIPLDDDEDDAAAAGSEGAGGALADGAPDSDNEAAKAAPEAGSSEAPQQQGRSAAAAAASGQQPSDLDDPMFGRVNTSEFPYYNS</sequence>
<evidence type="ECO:0000256" key="1">
    <source>
        <dbReference type="ARBA" id="ARBA00001936"/>
    </source>
</evidence>
<dbReference type="InterPro" id="IPR007708">
    <property type="entry name" value="DBR1_C"/>
</dbReference>
<evidence type="ECO:0000256" key="11">
    <source>
        <dbReference type="ARBA" id="ARBA00023211"/>
    </source>
</evidence>
<evidence type="ECO:0000256" key="7">
    <source>
        <dbReference type="ARBA" id="ARBA00022723"/>
    </source>
</evidence>
<dbReference type="InterPro" id="IPR041816">
    <property type="entry name" value="Dbr1_N"/>
</dbReference>
<dbReference type="STRING" id="3088.A0A383W4F1"/>
<evidence type="ECO:0000256" key="12">
    <source>
        <dbReference type="ARBA" id="ARBA00023242"/>
    </source>
</evidence>
<dbReference type="SMART" id="SM01124">
    <property type="entry name" value="DBR1"/>
    <property type="match status" value="1"/>
</dbReference>
<evidence type="ECO:0000313" key="15">
    <source>
        <dbReference type="EMBL" id="SZX72019.1"/>
    </source>
</evidence>
<feature type="region of interest" description="Disordered" evidence="13">
    <location>
        <begin position="444"/>
        <end position="465"/>
    </location>
</feature>
<keyword evidence="9" id="KW-0862">Zinc</keyword>
<dbReference type="GO" id="GO:0005634">
    <property type="term" value="C:nucleus"/>
    <property type="evidence" value="ECO:0007669"/>
    <property type="project" value="UniProtKB-SubCell"/>
</dbReference>
<comment type="cofactor">
    <cofactor evidence="2">
        <name>Zn(2+)</name>
        <dbReference type="ChEBI" id="CHEBI:29105"/>
    </cofactor>
</comment>
<feature type="compositionally biased region" description="Polar residues" evidence="13">
    <location>
        <begin position="550"/>
        <end position="560"/>
    </location>
</feature>
<evidence type="ECO:0000256" key="4">
    <source>
        <dbReference type="ARBA" id="ARBA00004123"/>
    </source>
</evidence>
<evidence type="ECO:0000256" key="3">
    <source>
        <dbReference type="ARBA" id="ARBA00001954"/>
    </source>
</evidence>
<keyword evidence="12" id="KW-0539">Nucleus</keyword>